<feature type="compositionally biased region" description="Low complexity" evidence="1">
    <location>
        <begin position="55"/>
        <end position="68"/>
    </location>
</feature>
<gene>
    <name evidence="2" type="ORF">XENOCAPTIV_005413</name>
</gene>
<dbReference type="EMBL" id="JAHRIN010035195">
    <property type="protein sequence ID" value="MEQ2203926.1"/>
    <property type="molecule type" value="Genomic_DNA"/>
</dbReference>
<comment type="caution">
    <text evidence="2">The sequence shown here is derived from an EMBL/GenBank/DDBJ whole genome shotgun (WGS) entry which is preliminary data.</text>
</comment>
<feature type="compositionally biased region" description="Polar residues" evidence="1">
    <location>
        <begin position="90"/>
        <end position="118"/>
    </location>
</feature>
<name>A0ABV0R714_9TELE</name>
<accession>A0ABV0R714</accession>
<protein>
    <submittedName>
        <fullName evidence="2">Uncharacterized protein</fullName>
    </submittedName>
</protein>
<feature type="region of interest" description="Disordered" evidence="1">
    <location>
        <begin position="1"/>
        <end position="118"/>
    </location>
</feature>
<dbReference type="Proteomes" id="UP001434883">
    <property type="component" value="Unassembled WGS sequence"/>
</dbReference>
<proteinExistence type="predicted"/>
<feature type="compositionally biased region" description="Polar residues" evidence="1">
    <location>
        <begin position="69"/>
        <end position="82"/>
    </location>
</feature>
<feature type="compositionally biased region" description="Polar residues" evidence="1">
    <location>
        <begin position="1"/>
        <end position="48"/>
    </location>
</feature>
<evidence type="ECO:0000256" key="1">
    <source>
        <dbReference type="SAM" id="MobiDB-lite"/>
    </source>
</evidence>
<organism evidence="2 3">
    <name type="scientific">Xenoophorus captivus</name>
    <dbReference type="NCBI Taxonomy" id="1517983"/>
    <lineage>
        <taxon>Eukaryota</taxon>
        <taxon>Metazoa</taxon>
        <taxon>Chordata</taxon>
        <taxon>Craniata</taxon>
        <taxon>Vertebrata</taxon>
        <taxon>Euteleostomi</taxon>
        <taxon>Actinopterygii</taxon>
        <taxon>Neopterygii</taxon>
        <taxon>Teleostei</taxon>
        <taxon>Neoteleostei</taxon>
        <taxon>Acanthomorphata</taxon>
        <taxon>Ovalentaria</taxon>
        <taxon>Atherinomorphae</taxon>
        <taxon>Cyprinodontiformes</taxon>
        <taxon>Goodeidae</taxon>
        <taxon>Xenoophorus</taxon>
    </lineage>
</organism>
<evidence type="ECO:0000313" key="2">
    <source>
        <dbReference type="EMBL" id="MEQ2203926.1"/>
    </source>
</evidence>
<reference evidence="2 3" key="1">
    <citation type="submission" date="2021-06" db="EMBL/GenBank/DDBJ databases">
        <authorList>
            <person name="Palmer J.M."/>
        </authorList>
    </citation>
    <scope>NUCLEOTIDE SEQUENCE [LARGE SCALE GENOMIC DNA]</scope>
    <source>
        <strain evidence="2 3">XC_2019</strain>
        <tissue evidence="2">Muscle</tissue>
    </source>
</reference>
<keyword evidence="3" id="KW-1185">Reference proteome</keyword>
<evidence type="ECO:0000313" key="3">
    <source>
        <dbReference type="Proteomes" id="UP001434883"/>
    </source>
</evidence>
<sequence>SRQPCGSLHQQSGSNSTDVGHNSSHLKTNFLNSSLLEAVTSGPQTQGQAKVDLNAQASRGGQQQASRSLKVSQGRLQASSRLQGAPGPTHYSQQGAGLSQFQHSPHQGTGVRTQSGSF</sequence>
<feature type="non-terminal residue" evidence="2">
    <location>
        <position position="1"/>
    </location>
</feature>